<dbReference type="Proteomes" id="UP000177905">
    <property type="component" value="Unassembled WGS sequence"/>
</dbReference>
<dbReference type="AlphaFoldDB" id="A0A1F4RZ92"/>
<proteinExistence type="predicted"/>
<evidence type="ECO:0008006" key="3">
    <source>
        <dbReference type="Google" id="ProtNLM"/>
    </source>
</evidence>
<evidence type="ECO:0000313" key="1">
    <source>
        <dbReference type="EMBL" id="OGC13479.1"/>
    </source>
</evidence>
<protein>
    <recommendedName>
        <fullName evidence="3">3D domain-containing protein</fullName>
    </recommendedName>
</protein>
<reference evidence="1 2" key="1">
    <citation type="journal article" date="2016" name="Nat. Commun.">
        <title>Thousands of microbial genomes shed light on interconnected biogeochemical processes in an aquifer system.</title>
        <authorList>
            <person name="Anantharaman K."/>
            <person name="Brown C.T."/>
            <person name="Hug L.A."/>
            <person name="Sharon I."/>
            <person name="Castelle C.J."/>
            <person name="Probst A.J."/>
            <person name="Thomas B.C."/>
            <person name="Singh A."/>
            <person name="Wilkins M.J."/>
            <person name="Karaoz U."/>
            <person name="Brodie E.L."/>
            <person name="Williams K.H."/>
            <person name="Hubbard S.S."/>
            <person name="Banfield J.F."/>
        </authorList>
    </citation>
    <scope>NUCLEOTIDE SEQUENCE [LARGE SCALE GENOMIC DNA]</scope>
</reference>
<evidence type="ECO:0000313" key="2">
    <source>
        <dbReference type="Proteomes" id="UP000177905"/>
    </source>
</evidence>
<gene>
    <name evidence="1" type="ORF">A2290_07195</name>
</gene>
<accession>A0A1F4RZ92</accession>
<dbReference type="EMBL" id="MEUA01000054">
    <property type="protein sequence ID" value="OGC13479.1"/>
    <property type="molecule type" value="Genomic_DNA"/>
</dbReference>
<name>A0A1F4RZ92_UNCSA</name>
<organism evidence="1 2">
    <name type="scientific">candidate division WOR-1 bacterium RIFOXYB2_FULL_36_35</name>
    <dbReference type="NCBI Taxonomy" id="1802578"/>
    <lineage>
        <taxon>Bacteria</taxon>
        <taxon>Bacillati</taxon>
        <taxon>Saganbacteria</taxon>
    </lineage>
</organism>
<comment type="caution">
    <text evidence="1">The sequence shown here is derived from an EMBL/GenBank/DDBJ whole genome shotgun (WGS) entry which is preliminary data.</text>
</comment>
<dbReference type="CDD" id="cd22784">
    <property type="entry name" value="DPBB_MltA_YuiC-like"/>
    <property type="match status" value="1"/>
</dbReference>
<sequence>MYSGIVFSTAYNSLPNQTDSSPWTTALGTRCREGVIASNFLPFGTKVKLEGFGDRIFIVEDRMNKRFYKRIDIWFRNHNEAIKFGGRRLKYYVIESV</sequence>